<feature type="domain" description="PDZ" evidence="2">
    <location>
        <begin position="172"/>
        <end position="253"/>
    </location>
</feature>
<dbReference type="GO" id="GO:0030155">
    <property type="term" value="P:regulation of cell adhesion"/>
    <property type="evidence" value="ECO:0007669"/>
    <property type="project" value="InterPro"/>
</dbReference>
<dbReference type="EMBL" id="KV928675">
    <property type="protein sequence ID" value="PIO33465.1"/>
    <property type="molecule type" value="Genomic_DNA"/>
</dbReference>
<dbReference type="PANTHER" id="PTHR46767">
    <property type="entry name" value="LIM DOMAIN ONLY PROTEIN 7"/>
    <property type="match status" value="1"/>
</dbReference>
<protein>
    <recommendedName>
        <fullName evidence="2">PDZ domain-containing protein</fullName>
    </recommendedName>
</protein>
<dbReference type="GO" id="GO:0023051">
    <property type="term" value="P:regulation of signaling"/>
    <property type="evidence" value="ECO:0007669"/>
    <property type="project" value="InterPro"/>
</dbReference>
<dbReference type="Gene3D" id="2.30.42.10">
    <property type="match status" value="1"/>
</dbReference>
<dbReference type="OrthoDB" id="15627at2759"/>
<dbReference type="PANTHER" id="PTHR46767:SF1">
    <property type="entry name" value="LIM DOMAIN ONLY PROTEIN 7"/>
    <property type="match status" value="1"/>
</dbReference>
<feature type="compositionally biased region" description="Polar residues" evidence="1">
    <location>
        <begin position="100"/>
        <end position="121"/>
    </location>
</feature>
<dbReference type="AlphaFoldDB" id="A0A2G9S069"/>
<reference evidence="3" key="1">
    <citation type="submission" date="2017-08" db="EMBL/GenBank/DDBJ databases">
        <title>Assembly of the North American Bullfrog Genome.</title>
        <authorList>
            <person name="Warren R.L."/>
            <person name="Vandervalk B.P."/>
            <person name="Kucuk E."/>
            <person name="Birol I."/>
            <person name="Helbing C."/>
            <person name="Pandoh P."/>
            <person name="Behsaz B."/>
            <person name="Mohamadi H."/>
            <person name="Chu J."/>
            <person name="Jackman S."/>
            <person name="Hammond S.A."/>
            <person name="Veldhoen N."/>
            <person name="Kirk H."/>
            <person name="Zhao Y."/>
            <person name="Coope R."/>
            <person name="Pleasance S."/>
            <person name="Moore R."/>
            <person name="Holt R."/>
        </authorList>
    </citation>
    <scope>NUCLEOTIDE SEQUENCE</scope>
    <source>
        <strain evidence="3">Bruno</strain>
        <tissue evidence="3">Liver</tissue>
    </source>
</reference>
<name>A0A2G9S069_AQUCT</name>
<evidence type="ECO:0000259" key="2">
    <source>
        <dbReference type="PROSITE" id="PS50106"/>
    </source>
</evidence>
<dbReference type="Pfam" id="PF00595">
    <property type="entry name" value="PDZ"/>
    <property type="match status" value="1"/>
</dbReference>
<feature type="region of interest" description="Disordered" evidence="1">
    <location>
        <begin position="28"/>
        <end position="156"/>
    </location>
</feature>
<feature type="compositionally biased region" description="Polar residues" evidence="1">
    <location>
        <begin position="69"/>
        <end position="92"/>
    </location>
</feature>
<dbReference type="SUPFAM" id="SSF50156">
    <property type="entry name" value="PDZ domain-like"/>
    <property type="match status" value="1"/>
</dbReference>
<evidence type="ECO:0000313" key="3">
    <source>
        <dbReference type="EMBL" id="PIO33465.1"/>
    </source>
</evidence>
<evidence type="ECO:0000256" key="1">
    <source>
        <dbReference type="SAM" id="MobiDB-lite"/>
    </source>
</evidence>
<sequence length="261" mass="28808">MSVDVDTPYVRNTTYSTKSYVKQENSLPIQTNSVQSQNFKSSSLNTESKPSGISSSLPRGFQKTDTKRLSSVVTPRPFGSQSKGITPLTKSYTLDDTRRYNGSSFTSNYKTEVNKPSSAFQSEEDEAQSGDDEKKEGSQSISGTFDFKPEKTSVSQTVGINSSSLDQYSDMRISINQNPGRSNDFGFKTTWNSAGVFVTSVDAGSPAEFSQLQVDDEILSLNGIKVSSMDYNQWREEMDSALETGNLAIDVRRYGKNGEFH</sequence>
<dbReference type="InterPro" id="IPR036034">
    <property type="entry name" value="PDZ_sf"/>
</dbReference>
<gene>
    <name evidence="3" type="ORF">AB205_0145950</name>
</gene>
<dbReference type="SMART" id="SM00228">
    <property type="entry name" value="PDZ"/>
    <property type="match status" value="1"/>
</dbReference>
<dbReference type="InterPro" id="IPR029978">
    <property type="entry name" value="LMO-7"/>
</dbReference>
<feature type="compositionally biased region" description="Polar residues" evidence="1">
    <location>
        <begin position="28"/>
        <end position="57"/>
    </location>
</feature>
<dbReference type="PROSITE" id="PS50106">
    <property type="entry name" value="PDZ"/>
    <property type="match status" value="1"/>
</dbReference>
<organism evidence="3">
    <name type="scientific">Aquarana catesbeiana</name>
    <name type="common">American bullfrog</name>
    <name type="synonym">Rana catesbeiana</name>
    <dbReference type="NCBI Taxonomy" id="8400"/>
    <lineage>
        <taxon>Eukaryota</taxon>
        <taxon>Metazoa</taxon>
        <taxon>Chordata</taxon>
        <taxon>Craniata</taxon>
        <taxon>Vertebrata</taxon>
        <taxon>Euteleostomi</taxon>
        <taxon>Amphibia</taxon>
        <taxon>Batrachia</taxon>
        <taxon>Anura</taxon>
        <taxon>Neobatrachia</taxon>
        <taxon>Ranoidea</taxon>
        <taxon>Ranidae</taxon>
        <taxon>Aquarana</taxon>
    </lineage>
</organism>
<proteinExistence type="predicted"/>
<accession>A0A2G9S069</accession>
<dbReference type="CDD" id="cd00136">
    <property type="entry name" value="PDZ_canonical"/>
    <property type="match status" value="1"/>
</dbReference>
<dbReference type="InterPro" id="IPR001478">
    <property type="entry name" value="PDZ"/>
</dbReference>